<evidence type="ECO:0000313" key="4">
    <source>
        <dbReference type="Proteomes" id="UP001139485"/>
    </source>
</evidence>
<sequence>MIRLLIRLAVFVGSSAIGLVVATMVLDDMTLDVQGFLLAVAVFSVAQALLSPFVSRVAERNAEVLLGGAGLISTLLALIVTSLLTSGLTIDGGIGTWLAAMVIVWAATAVATLFLPYLVLRARRRSRTNDQERAGERGARAALDDLASRDNKS</sequence>
<reference evidence="3" key="1">
    <citation type="submission" date="2022-05" db="EMBL/GenBank/DDBJ databases">
        <authorList>
            <person name="Tuo L."/>
        </authorList>
    </citation>
    <scope>NUCLEOTIDE SEQUENCE</scope>
    <source>
        <strain evidence="3">BSK12Z-4</strain>
    </source>
</reference>
<feature type="transmembrane region" description="Helical" evidence="2">
    <location>
        <begin position="97"/>
        <end position="120"/>
    </location>
</feature>
<dbReference type="Proteomes" id="UP001139485">
    <property type="component" value="Unassembled WGS sequence"/>
</dbReference>
<accession>A0A9X2DB07</accession>
<evidence type="ECO:0000256" key="2">
    <source>
        <dbReference type="SAM" id="Phobius"/>
    </source>
</evidence>
<keyword evidence="2" id="KW-1133">Transmembrane helix</keyword>
<protein>
    <submittedName>
        <fullName evidence="3">Phage holin family protein</fullName>
    </submittedName>
</protein>
<evidence type="ECO:0000256" key="1">
    <source>
        <dbReference type="SAM" id="MobiDB-lite"/>
    </source>
</evidence>
<organism evidence="3 4">
    <name type="scientific">Nocardioides bruguierae</name>
    <dbReference type="NCBI Taxonomy" id="2945102"/>
    <lineage>
        <taxon>Bacteria</taxon>
        <taxon>Bacillati</taxon>
        <taxon>Actinomycetota</taxon>
        <taxon>Actinomycetes</taxon>
        <taxon>Propionibacteriales</taxon>
        <taxon>Nocardioidaceae</taxon>
        <taxon>Nocardioides</taxon>
    </lineage>
</organism>
<feature type="region of interest" description="Disordered" evidence="1">
    <location>
        <begin position="129"/>
        <end position="153"/>
    </location>
</feature>
<proteinExistence type="predicted"/>
<keyword evidence="2" id="KW-0812">Transmembrane</keyword>
<dbReference type="AlphaFoldDB" id="A0A9X2DB07"/>
<feature type="transmembrane region" description="Helical" evidence="2">
    <location>
        <begin position="34"/>
        <end position="53"/>
    </location>
</feature>
<keyword evidence="2" id="KW-0472">Membrane</keyword>
<dbReference type="RefSeq" id="WP_250056641.1">
    <property type="nucleotide sequence ID" value="NZ_JAMJPH010000032.1"/>
</dbReference>
<keyword evidence="4" id="KW-1185">Reference proteome</keyword>
<feature type="transmembrane region" description="Helical" evidence="2">
    <location>
        <begin position="65"/>
        <end position="85"/>
    </location>
</feature>
<evidence type="ECO:0000313" key="3">
    <source>
        <dbReference type="EMBL" id="MCM0622294.1"/>
    </source>
</evidence>
<name>A0A9X2DB07_9ACTN</name>
<gene>
    <name evidence="3" type="ORF">M8330_18535</name>
</gene>
<comment type="caution">
    <text evidence="3">The sequence shown here is derived from an EMBL/GenBank/DDBJ whole genome shotgun (WGS) entry which is preliminary data.</text>
</comment>
<dbReference type="EMBL" id="JAMOIL010000032">
    <property type="protein sequence ID" value="MCM0622294.1"/>
    <property type="molecule type" value="Genomic_DNA"/>
</dbReference>